<sequence>MYTKGDFHIHSIFSDGDYSPTELVVMAKEKGLDIISITDHNSIDGVEEAINRGKLEGVKVIPGIELSTRFRGKKVHVLGYFNEEILKNSNFKRVLEYVRSRDVLSLQQLLDFEVKFDDESIKNKIHTNSGIKLLKYFGGVAVLAHPIKIKNEIVSDILNLDFNGIEAVYWKNSKIDNEYFRSKAREKGCFYTAGSDFHSDKRVDKRHGKLGEVFLNKEEIENFINIIE</sequence>
<dbReference type="Pfam" id="PF02811">
    <property type="entry name" value="PHP"/>
    <property type="match status" value="1"/>
</dbReference>
<comment type="caution">
    <text evidence="2">The sequence shown here is derived from an EMBL/GenBank/DDBJ whole genome shotgun (WGS) entry which is preliminary data.</text>
</comment>
<reference evidence="2" key="1">
    <citation type="submission" date="2021-01" db="EMBL/GenBank/DDBJ databases">
        <title>Genome public.</title>
        <authorList>
            <person name="Liu C."/>
            <person name="Sun Q."/>
        </authorList>
    </citation>
    <scope>NUCLEOTIDE SEQUENCE</scope>
    <source>
        <strain evidence="2">YIM B02565</strain>
    </source>
</reference>
<dbReference type="InterPro" id="IPR004013">
    <property type="entry name" value="PHP_dom"/>
</dbReference>
<dbReference type="CDD" id="cd07438">
    <property type="entry name" value="PHP_HisPPase_AMP"/>
    <property type="match status" value="1"/>
</dbReference>
<dbReference type="PANTHER" id="PTHR42924">
    <property type="entry name" value="EXONUCLEASE"/>
    <property type="match status" value="1"/>
</dbReference>
<protein>
    <submittedName>
        <fullName evidence="2">PHP domain-containing protein</fullName>
    </submittedName>
</protein>
<keyword evidence="3" id="KW-1185">Reference proteome</keyword>
<dbReference type="InterPro" id="IPR003141">
    <property type="entry name" value="Pol/His_phosphatase_N"/>
</dbReference>
<evidence type="ECO:0000259" key="1">
    <source>
        <dbReference type="SMART" id="SM00481"/>
    </source>
</evidence>
<name>A0A937FIM2_9CLOT</name>
<feature type="domain" description="Polymerase/histidinol phosphatase N-terminal" evidence="1">
    <location>
        <begin position="5"/>
        <end position="70"/>
    </location>
</feature>
<dbReference type="PANTHER" id="PTHR42924:SF3">
    <property type="entry name" value="POLYMERASE_HISTIDINOL PHOSPHATASE N-TERMINAL DOMAIN-CONTAINING PROTEIN"/>
    <property type="match status" value="1"/>
</dbReference>
<dbReference type="InterPro" id="IPR052018">
    <property type="entry name" value="PHP_domain"/>
</dbReference>
<dbReference type="AlphaFoldDB" id="A0A937FIM2"/>
<dbReference type="GO" id="GO:0035312">
    <property type="term" value="F:5'-3' DNA exonuclease activity"/>
    <property type="evidence" value="ECO:0007669"/>
    <property type="project" value="TreeGrafter"/>
</dbReference>
<dbReference type="SUPFAM" id="SSF89550">
    <property type="entry name" value="PHP domain-like"/>
    <property type="match status" value="1"/>
</dbReference>
<evidence type="ECO:0000313" key="3">
    <source>
        <dbReference type="Proteomes" id="UP000623681"/>
    </source>
</evidence>
<gene>
    <name evidence="2" type="ORF">JK634_13505</name>
</gene>
<dbReference type="GO" id="GO:0004534">
    <property type="term" value="F:5'-3' RNA exonuclease activity"/>
    <property type="evidence" value="ECO:0007669"/>
    <property type="project" value="TreeGrafter"/>
</dbReference>
<organism evidence="2 3">
    <name type="scientific">Clostridium paridis</name>
    <dbReference type="NCBI Taxonomy" id="2803863"/>
    <lineage>
        <taxon>Bacteria</taxon>
        <taxon>Bacillati</taxon>
        <taxon>Bacillota</taxon>
        <taxon>Clostridia</taxon>
        <taxon>Eubacteriales</taxon>
        <taxon>Clostridiaceae</taxon>
        <taxon>Clostridium</taxon>
    </lineage>
</organism>
<dbReference type="EMBL" id="JAESWA010000023">
    <property type="protein sequence ID" value="MBL4932823.1"/>
    <property type="molecule type" value="Genomic_DNA"/>
</dbReference>
<dbReference type="RefSeq" id="WP_202768209.1">
    <property type="nucleotide sequence ID" value="NZ_JAESWA010000023.1"/>
</dbReference>
<dbReference type="InterPro" id="IPR016195">
    <property type="entry name" value="Pol/histidinol_Pase-like"/>
</dbReference>
<dbReference type="Proteomes" id="UP000623681">
    <property type="component" value="Unassembled WGS sequence"/>
</dbReference>
<dbReference type="SMART" id="SM00481">
    <property type="entry name" value="POLIIIAc"/>
    <property type="match status" value="1"/>
</dbReference>
<accession>A0A937FIM2</accession>
<evidence type="ECO:0000313" key="2">
    <source>
        <dbReference type="EMBL" id="MBL4932823.1"/>
    </source>
</evidence>
<dbReference type="Gene3D" id="3.20.20.140">
    <property type="entry name" value="Metal-dependent hydrolases"/>
    <property type="match status" value="1"/>
</dbReference>
<proteinExistence type="predicted"/>